<dbReference type="RefSeq" id="WP_005432109.1">
    <property type="nucleotide sequence ID" value="NZ_KE150481.1"/>
</dbReference>
<dbReference type="eggNOG" id="COG4149">
    <property type="taxonomic scope" value="Bacteria"/>
</dbReference>
<evidence type="ECO:0000256" key="12">
    <source>
        <dbReference type="RuleBase" id="RU365097"/>
    </source>
</evidence>
<comment type="function">
    <text evidence="1 12">Part of the binding-protein-dependent transport system for molybdenum; probably responsible for the translocation of the substrate across the membrane.</text>
</comment>
<keyword evidence="10 11" id="KW-0472">Membrane</keyword>
<feature type="domain" description="ABC transmembrane type-1" evidence="13">
    <location>
        <begin position="17"/>
        <end position="223"/>
    </location>
</feature>
<feature type="transmembrane region" description="Helical" evidence="11">
    <location>
        <begin position="55"/>
        <end position="76"/>
    </location>
</feature>
<dbReference type="STRING" id="1203554.HMPREF1476_02053"/>
<accession>S3BBG9</accession>
<evidence type="ECO:0000256" key="4">
    <source>
        <dbReference type="ARBA" id="ARBA00022448"/>
    </source>
</evidence>
<evidence type="ECO:0000313" key="14">
    <source>
        <dbReference type="EMBL" id="EPD97816.1"/>
    </source>
</evidence>
<comment type="similarity">
    <text evidence="3 12">Belongs to the binding-protein-dependent transport system permease family. CysTW subfamily.</text>
</comment>
<dbReference type="Pfam" id="PF00528">
    <property type="entry name" value="BPD_transp_1"/>
    <property type="match status" value="1"/>
</dbReference>
<evidence type="ECO:0000256" key="3">
    <source>
        <dbReference type="ARBA" id="ARBA00007069"/>
    </source>
</evidence>
<evidence type="ECO:0000313" key="15">
    <source>
        <dbReference type="Proteomes" id="UP000014400"/>
    </source>
</evidence>
<keyword evidence="5" id="KW-1003">Cell membrane</keyword>
<dbReference type="GO" id="GO:0015098">
    <property type="term" value="F:molybdate ion transmembrane transporter activity"/>
    <property type="evidence" value="ECO:0007669"/>
    <property type="project" value="UniProtKB-UniRule"/>
</dbReference>
<evidence type="ECO:0000256" key="10">
    <source>
        <dbReference type="ARBA" id="ARBA00023136"/>
    </source>
</evidence>
<evidence type="ECO:0000256" key="5">
    <source>
        <dbReference type="ARBA" id="ARBA00022475"/>
    </source>
</evidence>
<dbReference type="EMBL" id="ATCF01000031">
    <property type="protein sequence ID" value="EPD97816.1"/>
    <property type="molecule type" value="Genomic_DNA"/>
</dbReference>
<keyword evidence="6 12" id="KW-0500">Molybdenum</keyword>
<evidence type="ECO:0000259" key="13">
    <source>
        <dbReference type="PROSITE" id="PS50928"/>
    </source>
</evidence>
<evidence type="ECO:0000256" key="11">
    <source>
        <dbReference type="RuleBase" id="RU363032"/>
    </source>
</evidence>
<sequence>MLKDFLELLKGVSLSPVQLSLELAAVTTLVLLLIGLPLSWWLARGQSRWCPAVNAVVTLPLVLPPSVLGFYILVALGPNGPLGMLTESLGLGTFNFSFPGLVIGSVIYSMPFMVQPLVTAFEGIGDRPMEVAATLRCHPFDAFINVVMPLARPGIITGILMTFAHTIGEFGVVLMIGGNIPGKTQVVSTEIYTHVEAMEYAQAHVLAGGMLIFSFIVLMSLNLLNKRRGGE</sequence>
<dbReference type="Gene3D" id="1.10.3720.10">
    <property type="entry name" value="MetI-like"/>
    <property type="match status" value="1"/>
</dbReference>
<dbReference type="FunFam" id="1.10.3720.10:FF:000054">
    <property type="entry name" value="Molybdenum transport system permease"/>
    <property type="match status" value="1"/>
</dbReference>
<dbReference type="Proteomes" id="UP000014400">
    <property type="component" value="Unassembled WGS sequence"/>
</dbReference>
<dbReference type="AlphaFoldDB" id="S3BBG9"/>
<dbReference type="HOGENOM" id="CLU_016047_14_3_4"/>
<keyword evidence="8 11" id="KW-0812">Transmembrane</keyword>
<keyword evidence="7 12" id="KW-0997">Cell inner membrane</keyword>
<comment type="subcellular location">
    <subcellularLocation>
        <location evidence="2 12">Cell inner membrane</location>
        <topology evidence="2 12">Multi-pass membrane protein</topology>
    </subcellularLocation>
    <subcellularLocation>
        <location evidence="11">Cell membrane</location>
        <topology evidence="11">Multi-pass membrane protein</topology>
    </subcellularLocation>
</comment>
<keyword evidence="9 11" id="KW-1133">Transmembrane helix</keyword>
<evidence type="ECO:0000256" key="1">
    <source>
        <dbReference type="ARBA" id="ARBA00002949"/>
    </source>
</evidence>
<dbReference type="InterPro" id="IPR035906">
    <property type="entry name" value="MetI-like_sf"/>
</dbReference>
<keyword evidence="15" id="KW-1185">Reference proteome</keyword>
<dbReference type="PATRIC" id="fig|1203554.3.peg.2136"/>
<evidence type="ECO:0000256" key="7">
    <source>
        <dbReference type="ARBA" id="ARBA00022519"/>
    </source>
</evidence>
<feature type="transmembrane region" description="Helical" evidence="11">
    <location>
        <begin position="200"/>
        <end position="224"/>
    </location>
</feature>
<proteinExistence type="inferred from homology"/>
<dbReference type="NCBIfam" id="TIGR02141">
    <property type="entry name" value="modB_ABC"/>
    <property type="match status" value="1"/>
</dbReference>
<keyword evidence="4 11" id="KW-0813">Transport</keyword>
<dbReference type="InterPro" id="IPR000515">
    <property type="entry name" value="MetI-like"/>
</dbReference>
<gene>
    <name evidence="14" type="ORF">HMPREF1476_02053</name>
</gene>
<organism evidence="14 15">
    <name type="scientific">Sutterella wadsworthensis HGA0223</name>
    <dbReference type="NCBI Taxonomy" id="1203554"/>
    <lineage>
        <taxon>Bacteria</taxon>
        <taxon>Pseudomonadati</taxon>
        <taxon>Pseudomonadota</taxon>
        <taxon>Betaproteobacteria</taxon>
        <taxon>Burkholderiales</taxon>
        <taxon>Sutterellaceae</taxon>
        <taxon>Sutterella</taxon>
    </lineage>
</organism>
<dbReference type="PANTHER" id="PTHR30183">
    <property type="entry name" value="MOLYBDENUM TRANSPORT SYSTEM PERMEASE PROTEIN MODB"/>
    <property type="match status" value="1"/>
</dbReference>
<protein>
    <recommendedName>
        <fullName evidence="12">Molybdenum transport system permease</fullName>
    </recommendedName>
</protein>
<feature type="transmembrane region" description="Helical" evidence="11">
    <location>
        <begin position="20"/>
        <end position="43"/>
    </location>
</feature>
<evidence type="ECO:0000256" key="6">
    <source>
        <dbReference type="ARBA" id="ARBA00022505"/>
    </source>
</evidence>
<dbReference type="PANTHER" id="PTHR30183:SF8">
    <property type="entry name" value="MOLYBDENUM TRANSPORT SYSTEM PERMEASE"/>
    <property type="match status" value="1"/>
</dbReference>
<dbReference type="GO" id="GO:0005886">
    <property type="term" value="C:plasma membrane"/>
    <property type="evidence" value="ECO:0007669"/>
    <property type="project" value="UniProtKB-SubCell"/>
</dbReference>
<comment type="caution">
    <text evidence="14">The sequence shown here is derived from an EMBL/GenBank/DDBJ whole genome shotgun (WGS) entry which is preliminary data.</text>
</comment>
<feature type="transmembrane region" description="Helical" evidence="11">
    <location>
        <begin position="96"/>
        <end position="114"/>
    </location>
</feature>
<dbReference type="CDD" id="cd06261">
    <property type="entry name" value="TM_PBP2"/>
    <property type="match status" value="1"/>
</dbReference>
<dbReference type="InterPro" id="IPR011867">
    <property type="entry name" value="ModB_ABC"/>
</dbReference>
<dbReference type="SUPFAM" id="SSF161098">
    <property type="entry name" value="MetI-like"/>
    <property type="match status" value="1"/>
</dbReference>
<evidence type="ECO:0000256" key="2">
    <source>
        <dbReference type="ARBA" id="ARBA00004429"/>
    </source>
</evidence>
<feature type="transmembrane region" description="Helical" evidence="11">
    <location>
        <begin position="155"/>
        <end position="180"/>
    </location>
</feature>
<reference evidence="14 15" key="1">
    <citation type="submission" date="2013-04" db="EMBL/GenBank/DDBJ databases">
        <title>The Genome Sequence of Sutterella wadsworthensis HGA0223.</title>
        <authorList>
            <consortium name="The Broad Institute Genomics Platform"/>
            <person name="Earl A."/>
            <person name="Ward D."/>
            <person name="Feldgarden M."/>
            <person name="Gevers D."/>
            <person name="Schmidt T.M."/>
            <person name="Dover J."/>
            <person name="Dai D."/>
            <person name="Walker B."/>
            <person name="Young S."/>
            <person name="Zeng Q."/>
            <person name="Gargeya S."/>
            <person name="Fitzgerald M."/>
            <person name="Haas B."/>
            <person name="Abouelleil A."/>
            <person name="Allen A.W."/>
            <person name="Alvarado L."/>
            <person name="Arachchi H.M."/>
            <person name="Berlin A.M."/>
            <person name="Chapman S.B."/>
            <person name="Gainer-Dewar J."/>
            <person name="Goldberg J."/>
            <person name="Griggs A."/>
            <person name="Gujja S."/>
            <person name="Hansen M."/>
            <person name="Howarth C."/>
            <person name="Imamovic A."/>
            <person name="Ireland A."/>
            <person name="Larimer J."/>
            <person name="McCowan C."/>
            <person name="Murphy C."/>
            <person name="Pearson M."/>
            <person name="Poon T.W."/>
            <person name="Priest M."/>
            <person name="Roberts A."/>
            <person name="Saif S."/>
            <person name="Shea T."/>
            <person name="Sisk P."/>
            <person name="Sykes S."/>
            <person name="Wortman J."/>
            <person name="Nusbaum C."/>
            <person name="Birren B."/>
        </authorList>
    </citation>
    <scope>NUCLEOTIDE SEQUENCE [LARGE SCALE GENOMIC DNA]</scope>
    <source>
        <strain evidence="14 15">HGA0223</strain>
    </source>
</reference>
<evidence type="ECO:0000256" key="9">
    <source>
        <dbReference type="ARBA" id="ARBA00022989"/>
    </source>
</evidence>
<dbReference type="PROSITE" id="PS50928">
    <property type="entry name" value="ABC_TM1"/>
    <property type="match status" value="1"/>
</dbReference>
<dbReference type="GeneID" id="64062575"/>
<evidence type="ECO:0000256" key="8">
    <source>
        <dbReference type="ARBA" id="ARBA00022692"/>
    </source>
</evidence>
<name>S3BBG9_9BURK</name>